<proteinExistence type="predicted"/>
<organism evidence="1 2">
    <name type="scientific">Tolypothrix tenuis PCC 7101</name>
    <dbReference type="NCBI Taxonomy" id="231146"/>
    <lineage>
        <taxon>Bacteria</taxon>
        <taxon>Bacillati</taxon>
        <taxon>Cyanobacteriota</taxon>
        <taxon>Cyanophyceae</taxon>
        <taxon>Nostocales</taxon>
        <taxon>Tolypothrichaceae</taxon>
        <taxon>Tolypothrix</taxon>
    </lineage>
</organism>
<evidence type="ECO:0000313" key="1">
    <source>
        <dbReference type="EMBL" id="BAY98781.1"/>
    </source>
</evidence>
<evidence type="ECO:0000313" key="2">
    <source>
        <dbReference type="Proteomes" id="UP000218785"/>
    </source>
</evidence>
<protein>
    <submittedName>
        <fullName evidence="1">Uncharacterized protein</fullName>
    </submittedName>
</protein>
<reference evidence="1 2" key="1">
    <citation type="submission" date="2017-06" db="EMBL/GenBank/DDBJ databases">
        <title>Genome sequencing of cyanobaciteial culture collection at National Institute for Environmental Studies (NIES).</title>
        <authorList>
            <person name="Hirose Y."/>
            <person name="Shimura Y."/>
            <person name="Fujisawa T."/>
            <person name="Nakamura Y."/>
            <person name="Kawachi M."/>
        </authorList>
    </citation>
    <scope>NUCLEOTIDE SEQUENCE [LARGE SCALE GENOMIC DNA]</scope>
    <source>
        <strain evidence="1 2">NIES-37</strain>
    </source>
</reference>
<dbReference type="Proteomes" id="UP000218785">
    <property type="component" value="Chromosome"/>
</dbReference>
<keyword evidence="2" id="KW-1185">Reference proteome</keyword>
<gene>
    <name evidence="1" type="ORF">NIES37_27330</name>
</gene>
<sequence>MSICVVEISGREWAQHHNHELYITTREQKSELNVVACLD</sequence>
<accession>A0A1Z4MZJ4</accession>
<dbReference type="KEGG" id="ttq:NIES37_27330"/>
<dbReference type="AlphaFoldDB" id="A0A1Z4MZJ4"/>
<dbReference type="EMBL" id="AP018248">
    <property type="protein sequence ID" value="BAY98781.1"/>
    <property type="molecule type" value="Genomic_DNA"/>
</dbReference>
<name>A0A1Z4MZJ4_9CYAN</name>